<dbReference type="Gene3D" id="1.20.1560.10">
    <property type="entry name" value="ABC transporter type 1, transmembrane domain"/>
    <property type="match status" value="1"/>
</dbReference>
<feature type="transmembrane region" description="Helical" evidence="9">
    <location>
        <begin position="270"/>
        <end position="292"/>
    </location>
</feature>
<keyword evidence="3" id="KW-1003">Cell membrane</keyword>
<dbReference type="Pfam" id="PF00664">
    <property type="entry name" value="ABC_membrane"/>
    <property type="match status" value="1"/>
</dbReference>
<dbReference type="Proteomes" id="UP001175261">
    <property type="component" value="Unassembled WGS sequence"/>
</dbReference>
<dbReference type="GO" id="GO:0005524">
    <property type="term" value="F:ATP binding"/>
    <property type="evidence" value="ECO:0007669"/>
    <property type="project" value="UniProtKB-KW"/>
</dbReference>
<dbReference type="InterPro" id="IPR027417">
    <property type="entry name" value="P-loop_NTPase"/>
</dbReference>
<evidence type="ECO:0000259" key="10">
    <source>
        <dbReference type="PROSITE" id="PS50929"/>
    </source>
</evidence>
<dbReference type="InterPro" id="IPR044726">
    <property type="entry name" value="ABCC_6TM_D2"/>
</dbReference>
<accession>A0AA39GLC2</accession>
<dbReference type="CDD" id="cd18580">
    <property type="entry name" value="ABC_6TM_ABCC_D2"/>
    <property type="match status" value="1"/>
</dbReference>
<keyword evidence="4 9" id="KW-0812">Transmembrane</keyword>
<evidence type="ECO:0000256" key="1">
    <source>
        <dbReference type="ARBA" id="ARBA00004651"/>
    </source>
</evidence>
<evidence type="ECO:0000256" key="2">
    <source>
        <dbReference type="ARBA" id="ARBA00022448"/>
    </source>
</evidence>
<comment type="subcellular location">
    <subcellularLocation>
        <location evidence="1">Cell membrane</location>
        <topology evidence="1">Multi-pass membrane protein</topology>
    </subcellularLocation>
</comment>
<dbReference type="GO" id="GO:0140359">
    <property type="term" value="F:ABC-type transporter activity"/>
    <property type="evidence" value="ECO:0007669"/>
    <property type="project" value="InterPro"/>
</dbReference>
<keyword evidence="8 9" id="KW-0472">Membrane</keyword>
<feature type="transmembrane region" description="Helical" evidence="9">
    <location>
        <begin position="192"/>
        <end position="210"/>
    </location>
</feature>
<dbReference type="GO" id="GO:0016887">
    <property type="term" value="F:ATP hydrolysis activity"/>
    <property type="evidence" value="ECO:0007669"/>
    <property type="project" value="InterPro"/>
</dbReference>
<proteinExistence type="predicted"/>
<dbReference type="PANTHER" id="PTHR24223:SF399">
    <property type="entry name" value="ABC TRANSPORTER ATNG"/>
    <property type="match status" value="1"/>
</dbReference>
<feature type="domain" description="ABC transmembrane type-1" evidence="10">
    <location>
        <begin position="213"/>
        <end position="438"/>
    </location>
</feature>
<dbReference type="InterPro" id="IPR011527">
    <property type="entry name" value="ABC1_TM_dom"/>
</dbReference>
<dbReference type="PROSITE" id="PS50929">
    <property type="entry name" value="ABC_TM1F"/>
    <property type="match status" value="1"/>
</dbReference>
<dbReference type="AlphaFoldDB" id="A0AA39GLC2"/>
<dbReference type="SUPFAM" id="SSF52540">
    <property type="entry name" value="P-loop containing nucleoside triphosphate hydrolases"/>
    <property type="match status" value="2"/>
</dbReference>
<reference evidence="11" key="1">
    <citation type="submission" date="2022-10" db="EMBL/GenBank/DDBJ databases">
        <title>Determination and structural analysis of whole genome sequence of Sarocladium strictum F4-1.</title>
        <authorList>
            <person name="Hu L."/>
            <person name="Jiang Y."/>
        </authorList>
    </citation>
    <scope>NUCLEOTIDE SEQUENCE</scope>
    <source>
        <strain evidence="11">F4-1</strain>
    </source>
</reference>
<sequence>MATSGSSFPPALPASLDPCPACYAEHIPRPCKQTSPASRITTHGGGDQAMIGSNGITLSGGQEQRVAIARAVYSNRSIAIFDDVFSGLDTETQKHVFDAVFGAHGLLRSQQTTVILATHADRVIALDEQGSIVAQGTFETLFEEEDGYLSRFALSQGTPSDSDPSVDAAEVKPLAGPTTASGVYYYKTVGSFNTALFFSLLLVWVVMLKFPEIWLKWWGDSNVRHPGREDGKYLGVYAVFQVVGLGALGLDGRHLLMVMVVTSGKKLHSSLLTAVMNAPLSFFGSTDTGAIISRFSQDMQLIDAELPIAFLNVASNVFVVVAQAIMILPASYWLALTFPFLVGVLYATQKYYLRTSRQMRLLDLEAKTPLYSQFLETLGGLATIRAFSWQNHFIDLSDERLDRSQNPFYLLYGIQRWLNLVLDLIAAALAVVVTGVAVATRGEAMRTSSGFTGVALFNIMSLSDITLASNILDSPRALNGISFSIKPGQKVGICGRSGSGKSSIILSLFRMLELNEGRITVDDVDISTIPRVTIRERLNAIPQDAFIMNGTVRENCDPLGMSSDDQITHVLQQTQIMQVIDSKGGLDAHMTQDFLSHGQKQLFCLARSMLHPSKIIVMDEATSKFVHSIAPSRASIPPYSSESLNE</sequence>
<dbReference type="SUPFAM" id="SSF90123">
    <property type="entry name" value="ABC transporter transmembrane region"/>
    <property type="match status" value="1"/>
</dbReference>
<dbReference type="InterPro" id="IPR017871">
    <property type="entry name" value="ABC_transporter-like_CS"/>
</dbReference>
<organism evidence="11 12">
    <name type="scientific">Sarocladium strictum</name>
    <name type="common">Black bundle disease fungus</name>
    <name type="synonym">Acremonium strictum</name>
    <dbReference type="NCBI Taxonomy" id="5046"/>
    <lineage>
        <taxon>Eukaryota</taxon>
        <taxon>Fungi</taxon>
        <taxon>Dikarya</taxon>
        <taxon>Ascomycota</taxon>
        <taxon>Pezizomycotina</taxon>
        <taxon>Sordariomycetes</taxon>
        <taxon>Hypocreomycetidae</taxon>
        <taxon>Hypocreales</taxon>
        <taxon>Sarocladiaceae</taxon>
        <taxon>Sarocladium</taxon>
    </lineage>
</organism>
<evidence type="ECO:0000256" key="5">
    <source>
        <dbReference type="ARBA" id="ARBA00022741"/>
    </source>
</evidence>
<evidence type="ECO:0000313" key="12">
    <source>
        <dbReference type="Proteomes" id="UP001175261"/>
    </source>
</evidence>
<evidence type="ECO:0000256" key="9">
    <source>
        <dbReference type="SAM" id="Phobius"/>
    </source>
</evidence>
<evidence type="ECO:0000256" key="6">
    <source>
        <dbReference type="ARBA" id="ARBA00022840"/>
    </source>
</evidence>
<comment type="caution">
    <text evidence="11">The sequence shown here is derived from an EMBL/GenBank/DDBJ whole genome shotgun (WGS) entry which is preliminary data.</text>
</comment>
<keyword evidence="12" id="KW-1185">Reference proteome</keyword>
<evidence type="ECO:0000256" key="3">
    <source>
        <dbReference type="ARBA" id="ARBA00022475"/>
    </source>
</evidence>
<dbReference type="GO" id="GO:0005886">
    <property type="term" value="C:plasma membrane"/>
    <property type="evidence" value="ECO:0007669"/>
    <property type="project" value="UniProtKB-SubCell"/>
</dbReference>
<keyword evidence="2" id="KW-0813">Transport</keyword>
<dbReference type="EMBL" id="JAPDFR010000002">
    <property type="protein sequence ID" value="KAK0389505.1"/>
    <property type="molecule type" value="Genomic_DNA"/>
</dbReference>
<gene>
    <name evidence="11" type="ORF">NLU13_3080</name>
</gene>
<evidence type="ECO:0000313" key="11">
    <source>
        <dbReference type="EMBL" id="KAK0389505.1"/>
    </source>
</evidence>
<keyword evidence="6" id="KW-0067">ATP-binding</keyword>
<feature type="transmembrane region" description="Helical" evidence="9">
    <location>
        <begin position="417"/>
        <end position="439"/>
    </location>
</feature>
<dbReference type="Gene3D" id="3.40.50.300">
    <property type="entry name" value="P-loop containing nucleotide triphosphate hydrolases"/>
    <property type="match status" value="2"/>
</dbReference>
<keyword evidence="5" id="KW-0547">Nucleotide-binding</keyword>
<keyword evidence="7 9" id="KW-1133">Transmembrane helix</keyword>
<evidence type="ECO:0000256" key="7">
    <source>
        <dbReference type="ARBA" id="ARBA00022989"/>
    </source>
</evidence>
<dbReference type="InterPro" id="IPR003439">
    <property type="entry name" value="ABC_transporter-like_ATP-bd"/>
</dbReference>
<evidence type="ECO:0000256" key="4">
    <source>
        <dbReference type="ARBA" id="ARBA00022692"/>
    </source>
</evidence>
<dbReference type="Pfam" id="PF00005">
    <property type="entry name" value="ABC_tran"/>
    <property type="match status" value="2"/>
</dbReference>
<dbReference type="InterPro" id="IPR050173">
    <property type="entry name" value="ABC_transporter_C-like"/>
</dbReference>
<dbReference type="InterPro" id="IPR036640">
    <property type="entry name" value="ABC1_TM_sf"/>
</dbReference>
<feature type="transmembrane region" description="Helical" evidence="9">
    <location>
        <begin position="231"/>
        <end position="250"/>
    </location>
</feature>
<name>A0AA39GLC2_SARSR</name>
<feature type="transmembrane region" description="Helical" evidence="9">
    <location>
        <begin position="332"/>
        <end position="353"/>
    </location>
</feature>
<protein>
    <recommendedName>
        <fullName evidence="10">ABC transmembrane type-1 domain-containing protein</fullName>
    </recommendedName>
</protein>
<dbReference type="FunFam" id="1.20.1560.10:FF:000066">
    <property type="entry name" value="ABC multidrug transporter (Eurofung)"/>
    <property type="match status" value="1"/>
</dbReference>
<dbReference type="PROSITE" id="PS00211">
    <property type="entry name" value="ABC_TRANSPORTER_1"/>
    <property type="match status" value="1"/>
</dbReference>
<evidence type="ECO:0000256" key="8">
    <source>
        <dbReference type="ARBA" id="ARBA00023136"/>
    </source>
</evidence>
<dbReference type="PANTHER" id="PTHR24223">
    <property type="entry name" value="ATP-BINDING CASSETTE SUB-FAMILY C"/>
    <property type="match status" value="1"/>
</dbReference>